<evidence type="ECO:0000313" key="3">
    <source>
        <dbReference type="Proteomes" id="UP000186883"/>
    </source>
</evidence>
<dbReference type="Gene3D" id="3.40.570.10">
    <property type="entry name" value="Extracellular Endonuclease, subunit A"/>
    <property type="match status" value="1"/>
</dbReference>
<dbReference type="EMBL" id="LOBU02000025">
    <property type="protein sequence ID" value="OKA03875.1"/>
    <property type="molecule type" value="Genomic_DNA"/>
</dbReference>
<gene>
    <name evidence="2" type="ORF">ATP06_0233990</name>
</gene>
<comment type="caution">
    <text evidence="2">The sequence shown here is derived from an EMBL/GenBank/DDBJ whole genome shotgun (WGS) entry which is preliminary data.</text>
</comment>
<name>A0ABX3DHC2_9PSEU</name>
<reference evidence="2" key="1">
    <citation type="submission" date="2016-11" db="EMBL/GenBank/DDBJ databases">
        <title>Genome sequencing of Amycolatopsis regifaucium.</title>
        <authorList>
            <person name="Mayilraj S."/>
            <person name="Kaur N."/>
        </authorList>
    </citation>
    <scope>NUCLEOTIDE SEQUENCE [LARGE SCALE GENOMIC DNA]</scope>
    <source>
        <strain evidence="2">GY080</strain>
    </source>
</reference>
<dbReference type="Pfam" id="PF13930">
    <property type="entry name" value="Endonuclea_NS_2"/>
    <property type="match status" value="1"/>
</dbReference>
<dbReference type="InterPro" id="IPR044929">
    <property type="entry name" value="DNA/RNA_non-sp_Endonuclease_sf"/>
</dbReference>
<keyword evidence="3" id="KW-1185">Reference proteome</keyword>
<protein>
    <recommendedName>
        <fullName evidence="1">Type VII secretion system protein EssD-like domain-containing protein</fullName>
    </recommendedName>
</protein>
<dbReference type="RefSeq" id="WP_074038282.1">
    <property type="nucleotide sequence ID" value="NZ_FOPQ01000038.1"/>
</dbReference>
<proteinExistence type="predicted"/>
<evidence type="ECO:0000259" key="1">
    <source>
        <dbReference type="Pfam" id="PF13930"/>
    </source>
</evidence>
<dbReference type="InterPro" id="IPR044927">
    <property type="entry name" value="Endonuclea_NS_2"/>
</dbReference>
<evidence type="ECO:0000313" key="2">
    <source>
        <dbReference type="EMBL" id="OKA03875.1"/>
    </source>
</evidence>
<organism evidence="2 3">
    <name type="scientific">Amycolatopsis regifaucium</name>
    <dbReference type="NCBI Taxonomy" id="546365"/>
    <lineage>
        <taxon>Bacteria</taxon>
        <taxon>Bacillati</taxon>
        <taxon>Actinomycetota</taxon>
        <taxon>Actinomycetes</taxon>
        <taxon>Pseudonocardiales</taxon>
        <taxon>Pseudonocardiaceae</taxon>
        <taxon>Amycolatopsis</taxon>
    </lineage>
</organism>
<dbReference type="Proteomes" id="UP000186883">
    <property type="component" value="Unassembled WGS sequence"/>
</dbReference>
<sequence length="98" mass="11040">MHRGHLIASMFGGVHNVQNIVPLYELANTPVMRYDLEEPIARAVRAGEKVYYRVSAYYKNPGDAVPARLYIMAWGMESSFRCIGIVENVPNPPRATCQ</sequence>
<accession>A0ABX3DHC2</accession>
<feature type="domain" description="Type VII secretion system protein EssD-like" evidence="1">
    <location>
        <begin position="2"/>
        <end position="60"/>
    </location>
</feature>